<dbReference type="OrthoDB" id="273452at2759"/>
<dbReference type="PANTHER" id="PTHR12482:SF65">
    <property type="entry name" value="ESTERASE, PUTATIVE (AFU_ORTHOLOGUE AFUA_3G12320)-RELATED"/>
    <property type="match status" value="1"/>
</dbReference>
<dbReference type="Proteomes" id="UP000664521">
    <property type="component" value="Unassembled WGS sequence"/>
</dbReference>
<dbReference type="GO" id="GO:0004622">
    <property type="term" value="F:phosphatidylcholine lysophospholipase activity"/>
    <property type="evidence" value="ECO:0007669"/>
    <property type="project" value="TreeGrafter"/>
</dbReference>
<dbReference type="GO" id="GO:0047372">
    <property type="term" value="F:monoacylglycerol lipase activity"/>
    <property type="evidence" value="ECO:0007669"/>
    <property type="project" value="TreeGrafter"/>
</dbReference>
<comment type="similarity">
    <text evidence="1">Belongs to the putative lipase ROG1 family.</text>
</comment>
<sequence>MEAAERTKTEPSNATHLCVLVHGLWGNPDHLAYIADALRDKYHEDQLHILIAKSNSGNFTYDGIETGAERVTQEIEETIAKLERDGSKIKKISMLGYSLGGLVARYSIGLLHSNGWLDRLEPINFTTFASPHLGVRTPILGYQSHLWNLFGSRTLSMSGKQLFGDDTFRDTGRPILCVLADPSSIFMQALSRFKHRTLYANIINDRSAPYYTTFITKIDPYINLDSININYVKGYAPNIIDPANPVSLKPEAPPPTVLGQIAGTGQNLLNNAPFYAAMSLLLPLGTTAYLVNAGIQSVRSQNRIKLHESGQAGVGLGNYRIPLMIENARSAVEGTFGSMNSSNLEYHAAGTGATSESFSDVHDEKMILNERSSSTDLVCTPSSAQPKFPALNLSPDQFEMIENLDKAGFKKYAVHIQNVRHTHAAIVVRMKQRRFDEGKLVIKHWLDEEFEI</sequence>
<dbReference type="GO" id="GO:0005811">
    <property type="term" value="C:lipid droplet"/>
    <property type="evidence" value="ECO:0007669"/>
    <property type="project" value="TreeGrafter"/>
</dbReference>
<keyword evidence="5" id="KW-1185">Reference proteome</keyword>
<dbReference type="Pfam" id="PF05057">
    <property type="entry name" value="DUF676"/>
    <property type="match status" value="1"/>
</dbReference>
<evidence type="ECO:0000313" key="5">
    <source>
        <dbReference type="Proteomes" id="UP000664521"/>
    </source>
</evidence>
<proteinExistence type="inferred from homology"/>
<protein>
    <recommendedName>
        <fullName evidence="3">DUF676 domain-containing protein</fullName>
    </recommendedName>
</protein>
<feature type="domain" description="DUF676" evidence="3">
    <location>
        <begin position="12"/>
        <end position="213"/>
    </location>
</feature>
<dbReference type="AlphaFoldDB" id="A0A8H3EG01"/>
<reference evidence="4" key="1">
    <citation type="submission" date="2021-03" db="EMBL/GenBank/DDBJ databases">
        <authorList>
            <person name="Tagirdzhanova G."/>
        </authorList>
    </citation>
    <scope>NUCLEOTIDE SEQUENCE</scope>
</reference>
<gene>
    <name evidence="4" type="ORF">HETSPECPRED_000188</name>
</gene>
<evidence type="ECO:0000256" key="2">
    <source>
        <dbReference type="ARBA" id="ARBA00022963"/>
    </source>
</evidence>
<dbReference type="InterPro" id="IPR044294">
    <property type="entry name" value="Lipase-like"/>
</dbReference>
<evidence type="ECO:0000313" key="4">
    <source>
        <dbReference type="EMBL" id="CAF9903272.1"/>
    </source>
</evidence>
<comment type="caution">
    <text evidence="4">The sequence shown here is derived from an EMBL/GenBank/DDBJ whole genome shotgun (WGS) entry which is preliminary data.</text>
</comment>
<evidence type="ECO:0000259" key="3">
    <source>
        <dbReference type="Pfam" id="PF05057"/>
    </source>
</evidence>
<keyword evidence="2" id="KW-0442">Lipid degradation</keyword>
<dbReference type="FunFam" id="3.40.50.1820:FF:000223">
    <property type="entry name" value="Lipase/serine esterase"/>
    <property type="match status" value="1"/>
</dbReference>
<dbReference type="InterPro" id="IPR029058">
    <property type="entry name" value="AB_hydrolase_fold"/>
</dbReference>
<organism evidence="4 5">
    <name type="scientific">Heterodermia speciosa</name>
    <dbReference type="NCBI Taxonomy" id="116794"/>
    <lineage>
        <taxon>Eukaryota</taxon>
        <taxon>Fungi</taxon>
        <taxon>Dikarya</taxon>
        <taxon>Ascomycota</taxon>
        <taxon>Pezizomycotina</taxon>
        <taxon>Lecanoromycetes</taxon>
        <taxon>OSLEUM clade</taxon>
        <taxon>Lecanoromycetidae</taxon>
        <taxon>Caliciales</taxon>
        <taxon>Physciaceae</taxon>
        <taxon>Heterodermia</taxon>
    </lineage>
</organism>
<dbReference type="InterPro" id="IPR007751">
    <property type="entry name" value="DUF676_lipase-like"/>
</dbReference>
<dbReference type="EMBL" id="CAJPDS010000001">
    <property type="protein sequence ID" value="CAF9903272.1"/>
    <property type="molecule type" value="Genomic_DNA"/>
</dbReference>
<dbReference type="Gene3D" id="3.40.50.1820">
    <property type="entry name" value="alpha/beta hydrolase"/>
    <property type="match status" value="1"/>
</dbReference>
<keyword evidence="2" id="KW-0443">Lipid metabolism</keyword>
<accession>A0A8H3EG01</accession>
<evidence type="ECO:0000256" key="1">
    <source>
        <dbReference type="ARBA" id="ARBA00007920"/>
    </source>
</evidence>
<dbReference type="GO" id="GO:0016042">
    <property type="term" value="P:lipid catabolic process"/>
    <property type="evidence" value="ECO:0007669"/>
    <property type="project" value="UniProtKB-KW"/>
</dbReference>
<name>A0A8H3EG01_9LECA</name>
<dbReference type="PANTHER" id="PTHR12482">
    <property type="entry name" value="LIPASE ROG1-RELATED-RELATED"/>
    <property type="match status" value="1"/>
</dbReference>
<dbReference type="SUPFAM" id="SSF53474">
    <property type="entry name" value="alpha/beta-Hydrolases"/>
    <property type="match status" value="1"/>
</dbReference>